<reference evidence="3" key="1">
    <citation type="journal article" date="2020" name="Int. J. Syst. Evol. Microbiol.">
        <title>Alteromonas alba sp. nov., a marine bacterium isolated from the seawater of the West Pacific Ocean.</title>
        <authorList>
            <person name="Sun C."/>
            <person name="Wu Y.-H."/>
            <person name="Xamxidin M."/>
            <person name="Cheng H."/>
            <person name="Xu X.-W."/>
        </authorList>
    </citation>
    <scope>NUCLEOTIDE SEQUENCE [LARGE SCALE GENOMIC DNA]</scope>
    <source>
        <strain evidence="3">190</strain>
    </source>
</reference>
<organism evidence="2 3">
    <name type="scientific">Alteromonas alba</name>
    <dbReference type="NCBI Taxonomy" id="2079529"/>
    <lineage>
        <taxon>Bacteria</taxon>
        <taxon>Pseudomonadati</taxon>
        <taxon>Pseudomonadota</taxon>
        <taxon>Gammaproteobacteria</taxon>
        <taxon>Alteromonadales</taxon>
        <taxon>Alteromonadaceae</taxon>
        <taxon>Alteromonas/Salinimonas group</taxon>
        <taxon>Alteromonas</taxon>
    </lineage>
</organism>
<keyword evidence="1" id="KW-0812">Transmembrane</keyword>
<sequence>MNTQYIQANHIIQRYLHGKLTAAEMIEFEEYLLMHPDMVEEFELSAIFKKTLGQAAKKSRADSSASKLLRLFWPLGGVLIGSAATWLLLGYQQPKQVATAISPDVIYIGEMRGASTAELPPVGAVVEQGSEQQILVLDVSMANGQQFDVELQAPTGQPLQSWPALKKNAQGELVILATLKTANVPSTVIAVRESNTAEVVLSATIITGSN</sequence>
<evidence type="ECO:0000313" key="3">
    <source>
        <dbReference type="Proteomes" id="UP000238949"/>
    </source>
</evidence>
<evidence type="ECO:0000313" key="2">
    <source>
        <dbReference type="EMBL" id="PRO71260.1"/>
    </source>
</evidence>
<dbReference type="Proteomes" id="UP000238949">
    <property type="component" value="Unassembled WGS sequence"/>
</dbReference>
<evidence type="ECO:0000256" key="1">
    <source>
        <dbReference type="SAM" id="Phobius"/>
    </source>
</evidence>
<feature type="transmembrane region" description="Helical" evidence="1">
    <location>
        <begin position="68"/>
        <end position="89"/>
    </location>
</feature>
<keyword evidence="3" id="KW-1185">Reference proteome</keyword>
<name>A0A2S9V493_9ALTE</name>
<dbReference type="EMBL" id="PVNP01000211">
    <property type="protein sequence ID" value="PRO71260.1"/>
    <property type="molecule type" value="Genomic_DNA"/>
</dbReference>
<dbReference type="OrthoDB" id="6399969at2"/>
<comment type="caution">
    <text evidence="2">The sequence shown here is derived from an EMBL/GenBank/DDBJ whole genome shotgun (WGS) entry which is preliminary data.</text>
</comment>
<dbReference type="AlphaFoldDB" id="A0A2S9V493"/>
<keyword evidence="1" id="KW-1133">Transmembrane helix</keyword>
<dbReference type="RefSeq" id="WP_105936714.1">
    <property type="nucleotide sequence ID" value="NZ_PVNP01000211.1"/>
</dbReference>
<proteinExistence type="predicted"/>
<keyword evidence="1" id="KW-0472">Membrane</keyword>
<protein>
    <submittedName>
        <fullName evidence="2">Uncharacterized protein</fullName>
    </submittedName>
</protein>
<accession>A0A2S9V493</accession>
<gene>
    <name evidence="2" type="ORF">C6Y40_22955</name>
</gene>